<comment type="subcellular location">
    <subcellularLocation>
        <location evidence="1 2 3">Nucleus</location>
    </subcellularLocation>
</comment>
<dbReference type="PROSITE" id="PS50071">
    <property type="entry name" value="HOMEOBOX_2"/>
    <property type="match status" value="1"/>
</dbReference>
<comment type="caution">
    <text evidence="6">The sequence shown here is derived from an EMBL/GenBank/DDBJ whole genome shotgun (WGS) entry which is preliminary data.</text>
</comment>
<proteinExistence type="predicted"/>
<name>A0A813N2K0_ADIRI</name>
<evidence type="ECO:0000256" key="4">
    <source>
        <dbReference type="SAM" id="MobiDB-lite"/>
    </source>
</evidence>
<feature type="domain" description="Homeobox" evidence="5">
    <location>
        <begin position="184"/>
        <end position="244"/>
    </location>
</feature>
<keyword evidence="2 3" id="KW-0539">Nucleus</keyword>
<evidence type="ECO:0000313" key="7">
    <source>
        <dbReference type="Proteomes" id="UP000663852"/>
    </source>
</evidence>
<evidence type="ECO:0000256" key="3">
    <source>
        <dbReference type="RuleBase" id="RU000682"/>
    </source>
</evidence>
<dbReference type="PANTHER" id="PTHR24340:SF82">
    <property type="entry name" value="HOMEOBOX PROTEIN VND"/>
    <property type="match status" value="1"/>
</dbReference>
<dbReference type="Pfam" id="PF00046">
    <property type="entry name" value="Homeodomain"/>
    <property type="match status" value="1"/>
</dbReference>
<dbReference type="OrthoDB" id="2448405at2759"/>
<keyword evidence="2 3" id="KW-0238">DNA-binding</keyword>
<keyword evidence="2 3" id="KW-0371">Homeobox</keyword>
<evidence type="ECO:0000256" key="2">
    <source>
        <dbReference type="PROSITE-ProRule" id="PRU00108"/>
    </source>
</evidence>
<dbReference type="CDD" id="cd00086">
    <property type="entry name" value="homeodomain"/>
    <property type="match status" value="1"/>
</dbReference>
<reference evidence="6" key="1">
    <citation type="submission" date="2021-02" db="EMBL/GenBank/DDBJ databases">
        <authorList>
            <person name="Nowell W R."/>
        </authorList>
    </citation>
    <scope>NUCLEOTIDE SEQUENCE</scope>
</reference>
<sequence length="382" mass="42137">MMNGIKHELVGSASAAAAAAAVYPTPLLYTPTPSWMGPDNFSEMNSFGLYHPHSYSTGYDRHHHHHSVSSYSSLAAAAASYRNSISPLNNDFKNEKVEPYIPNSNSIHHSPVHCVPSTSAIMPGKPSFNSIDEEKNSSTSSSTSKLADTDEQQQQQLLARASPPPVSNNKTKKPSNSHEISTGGKKRKRRILFTKQQIATLEQRFNAQHYLSAPERELLAKHIGLTANQCKIWFQNHRYKLKRAKQENSSKGVSSYTDLCFDPNNSSPPPSTQQPIRRVPVPLLVQDGKSLYGPPASSSSPISSSTYGTILNDTTLSGTTTSTNPSSSFDTSAYNVYMQSIGYHPHHHQYPTLNSQFHSSYENCFRQQQPGQTAAWSTSPWP</sequence>
<dbReference type="InterPro" id="IPR050394">
    <property type="entry name" value="Homeobox_NK-like"/>
</dbReference>
<dbReference type="InterPro" id="IPR001356">
    <property type="entry name" value="HD"/>
</dbReference>
<accession>A0A813N2K0</accession>
<dbReference type="InterPro" id="IPR009057">
    <property type="entry name" value="Homeodomain-like_sf"/>
</dbReference>
<dbReference type="GO" id="GO:0005634">
    <property type="term" value="C:nucleus"/>
    <property type="evidence" value="ECO:0007669"/>
    <property type="project" value="UniProtKB-SubCell"/>
</dbReference>
<protein>
    <recommendedName>
        <fullName evidence="5">Homeobox domain-containing protein</fullName>
    </recommendedName>
</protein>
<dbReference type="EMBL" id="CAJNOJ010000003">
    <property type="protein sequence ID" value="CAF0733762.1"/>
    <property type="molecule type" value="Genomic_DNA"/>
</dbReference>
<dbReference type="GO" id="GO:0030154">
    <property type="term" value="P:cell differentiation"/>
    <property type="evidence" value="ECO:0007669"/>
    <property type="project" value="TreeGrafter"/>
</dbReference>
<dbReference type="GO" id="GO:0000981">
    <property type="term" value="F:DNA-binding transcription factor activity, RNA polymerase II-specific"/>
    <property type="evidence" value="ECO:0007669"/>
    <property type="project" value="TreeGrafter"/>
</dbReference>
<dbReference type="Gene3D" id="1.10.10.60">
    <property type="entry name" value="Homeodomain-like"/>
    <property type="match status" value="1"/>
</dbReference>
<organism evidence="6 7">
    <name type="scientific">Adineta ricciae</name>
    <name type="common">Rotifer</name>
    <dbReference type="NCBI Taxonomy" id="249248"/>
    <lineage>
        <taxon>Eukaryota</taxon>
        <taxon>Metazoa</taxon>
        <taxon>Spiralia</taxon>
        <taxon>Gnathifera</taxon>
        <taxon>Rotifera</taxon>
        <taxon>Eurotatoria</taxon>
        <taxon>Bdelloidea</taxon>
        <taxon>Adinetida</taxon>
        <taxon>Adinetidae</taxon>
        <taxon>Adineta</taxon>
    </lineage>
</organism>
<feature type="DNA-binding region" description="Homeobox" evidence="2">
    <location>
        <begin position="186"/>
        <end position="245"/>
    </location>
</feature>
<dbReference type="AlphaFoldDB" id="A0A813N2K0"/>
<feature type="compositionally biased region" description="Polar residues" evidence="4">
    <location>
        <begin position="247"/>
        <end position="257"/>
    </location>
</feature>
<dbReference type="SUPFAM" id="SSF46689">
    <property type="entry name" value="Homeodomain-like"/>
    <property type="match status" value="1"/>
</dbReference>
<gene>
    <name evidence="6" type="ORF">EDS130_LOCUS1286</name>
</gene>
<dbReference type="Proteomes" id="UP000663852">
    <property type="component" value="Unassembled WGS sequence"/>
</dbReference>
<feature type="region of interest" description="Disordered" evidence="4">
    <location>
        <begin position="243"/>
        <end position="278"/>
    </location>
</feature>
<evidence type="ECO:0000256" key="1">
    <source>
        <dbReference type="ARBA" id="ARBA00004123"/>
    </source>
</evidence>
<evidence type="ECO:0000259" key="5">
    <source>
        <dbReference type="PROSITE" id="PS50071"/>
    </source>
</evidence>
<dbReference type="PANTHER" id="PTHR24340">
    <property type="entry name" value="HOMEOBOX PROTEIN NKX"/>
    <property type="match status" value="1"/>
</dbReference>
<feature type="region of interest" description="Disordered" evidence="4">
    <location>
        <begin position="114"/>
        <end position="189"/>
    </location>
</feature>
<dbReference type="SMART" id="SM00389">
    <property type="entry name" value="HOX"/>
    <property type="match status" value="1"/>
</dbReference>
<evidence type="ECO:0000313" key="6">
    <source>
        <dbReference type="EMBL" id="CAF0733762.1"/>
    </source>
</evidence>
<dbReference type="GO" id="GO:0000978">
    <property type="term" value="F:RNA polymerase II cis-regulatory region sequence-specific DNA binding"/>
    <property type="evidence" value="ECO:0007669"/>
    <property type="project" value="TreeGrafter"/>
</dbReference>